<accession>A0A6G8MZ09</accession>
<protein>
    <submittedName>
        <fullName evidence="1">Uncharacterized protein</fullName>
    </submittedName>
</protein>
<proteinExistence type="predicted"/>
<gene>
    <name evidence="1" type="primary">ck450</name>
</gene>
<organism evidence="1 2">
    <name type="scientific">Cedratvirus kamchatka</name>
    <dbReference type="NCBI Taxonomy" id="2716914"/>
    <lineage>
        <taxon>Viruses</taxon>
        <taxon>Pithoviruses</taxon>
        <taxon>Orthocedratvirinae</taxon>
        <taxon>Alphacedratvirus</taxon>
        <taxon>Alphacedratvirus rossiense</taxon>
    </lineage>
</organism>
<keyword evidence="2" id="KW-1185">Reference proteome</keyword>
<evidence type="ECO:0000313" key="1">
    <source>
        <dbReference type="EMBL" id="QIN54575.1"/>
    </source>
</evidence>
<dbReference type="Proteomes" id="UP001224087">
    <property type="component" value="Segment"/>
</dbReference>
<evidence type="ECO:0000313" key="2">
    <source>
        <dbReference type="Proteomes" id="UP001224087"/>
    </source>
</evidence>
<dbReference type="EMBL" id="MN873693">
    <property type="protein sequence ID" value="QIN54575.1"/>
    <property type="molecule type" value="Genomic_DNA"/>
</dbReference>
<sequence>MFLLLSIVGEIFLFSAPPTCIYLSQIFRELDRKEIWQKKIFTDKLVFLPKHNLSCKEYYYITWSIREKTKDICSLEINYPLYLLKEGFLEDLYSVLSKKAAYGIYSLREKRDVLCLAMKNLSGEDAVQRQREIEDICFNFNLSQDQGDFGLTIRETKVHSYLFSSSLDREKVLFVLCYHGLL</sequence>
<reference evidence="1" key="1">
    <citation type="submission" date="2019-12" db="EMBL/GenBank/DDBJ databases">
        <title>The DNA Methylation Landscape of Giant Viruses.</title>
        <authorList>
            <person name="Jeudy S."/>
            <person name="Rigou S."/>
            <person name="Alempic J.-M."/>
            <person name="Claverie J.-M."/>
            <person name="Abergel C."/>
            <person name="Legendre M."/>
        </authorList>
    </citation>
    <scope>NUCLEOTIDE SEQUENCE</scope>
    <source>
        <strain evidence="1">P4</strain>
    </source>
</reference>
<name>A0A6G8MZ09_9VIRU</name>